<dbReference type="InterPro" id="IPR036619">
    <property type="entry name" value="NinB_sf"/>
</dbReference>
<proteinExistence type="predicted"/>
<accession>A0ABY7N9X2</accession>
<dbReference type="RefSeq" id="WP_207874324.1">
    <property type="nucleotide sequence ID" value="NZ_CP039544.1"/>
</dbReference>
<keyword evidence="2" id="KW-1185">Reference proteome</keyword>
<gene>
    <name evidence="1" type="ORF">M2J83_09485</name>
</gene>
<sequence>MQIVNSDESLQRFMGDLRSQYQVHRYLRISIKTGKARTLPQNDITHVWYGQIARELPEDDALGWRCYCKLHHGVPILRAEDAEFQGMYDSIIKGRTYEEKLLMMKYLPVTSLMSRKQLSAYAEAVQADFRARGVMLEFPEASA</sequence>
<reference evidence="1 2" key="1">
    <citation type="submission" date="2022-05" db="EMBL/GenBank/DDBJ databases">
        <title>Complete sequence of strain NY11312.</title>
        <authorList>
            <person name="Zhou D."/>
        </authorList>
    </citation>
    <scope>NUCLEOTIDE SEQUENCE [LARGE SCALE GENOMIC DNA]</scope>
    <source>
        <strain evidence="1 2">NY11312</strain>
    </source>
</reference>
<organism evidence="1 2">
    <name type="scientific">Alcaligenes faecalis</name>
    <dbReference type="NCBI Taxonomy" id="511"/>
    <lineage>
        <taxon>Bacteria</taxon>
        <taxon>Pseudomonadati</taxon>
        <taxon>Pseudomonadota</taxon>
        <taxon>Betaproteobacteria</taxon>
        <taxon>Burkholderiales</taxon>
        <taxon>Alcaligenaceae</taxon>
        <taxon>Alcaligenes</taxon>
    </lineage>
</organism>
<evidence type="ECO:0000313" key="1">
    <source>
        <dbReference type="EMBL" id="WBM40021.1"/>
    </source>
</evidence>
<name>A0ABY7N9X2_ALCFA</name>
<dbReference type="Gene3D" id="1.10.3790.10">
    <property type="entry name" value="NinB"/>
    <property type="match status" value="1"/>
</dbReference>
<evidence type="ECO:0000313" key="2">
    <source>
        <dbReference type="Proteomes" id="UP001211866"/>
    </source>
</evidence>
<dbReference type="EMBL" id="CP096916">
    <property type="protein sequence ID" value="WBM40021.1"/>
    <property type="molecule type" value="Genomic_DNA"/>
</dbReference>
<dbReference type="Proteomes" id="UP001211866">
    <property type="component" value="Chromosome"/>
</dbReference>
<protein>
    <submittedName>
        <fullName evidence="1">Uncharacterized protein</fullName>
    </submittedName>
</protein>